<dbReference type="EMBL" id="ADKM02000080">
    <property type="protein sequence ID" value="EGC02984.1"/>
    <property type="molecule type" value="Genomic_DNA"/>
</dbReference>
<gene>
    <name evidence="1" type="ORF">CUS_5835</name>
</gene>
<proteinExistence type="predicted"/>
<name>E9SCC2_RUMAL</name>
<protein>
    <submittedName>
        <fullName evidence="1">Conserved domain protein</fullName>
    </submittedName>
</protein>
<dbReference type="SUPFAM" id="SSF46785">
    <property type="entry name" value="Winged helix' DNA-binding domain"/>
    <property type="match status" value="1"/>
</dbReference>
<keyword evidence="2" id="KW-1185">Reference proteome</keyword>
<accession>E9SCC2</accession>
<reference evidence="1 2" key="1">
    <citation type="submission" date="2011-02" db="EMBL/GenBank/DDBJ databases">
        <authorList>
            <person name="Nelson K.E."/>
            <person name="Sutton G."/>
            <person name="Torralba M."/>
            <person name="Durkin S."/>
            <person name="Harkins D."/>
            <person name="Montgomery R."/>
            <person name="Ziemer C."/>
            <person name="Klaassens E."/>
            <person name="Ocuiv P."/>
            <person name="Morrison M."/>
        </authorList>
    </citation>
    <scope>NUCLEOTIDE SEQUENCE [LARGE SCALE GENOMIC DNA]</scope>
    <source>
        <strain evidence="1 2">8</strain>
    </source>
</reference>
<dbReference type="InterPro" id="IPR036390">
    <property type="entry name" value="WH_DNA-bd_sf"/>
</dbReference>
<evidence type="ECO:0000313" key="1">
    <source>
        <dbReference type="EMBL" id="EGC02984.1"/>
    </source>
</evidence>
<organism evidence="1 2">
    <name type="scientific">Ruminococcus albus 8</name>
    <dbReference type="NCBI Taxonomy" id="246199"/>
    <lineage>
        <taxon>Bacteria</taxon>
        <taxon>Bacillati</taxon>
        <taxon>Bacillota</taxon>
        <taxon>Clostridia</taxon>
        <taxon>Eubacteriales</taxon>
        <taxon>Oscillospiraceae</taxon>
        <taxon>Ruminococcus</taxon>
    </lineage>
</organism>
<dbReference type="STRING" id="246199.CUS_5835"/>
<dbReference type="Proteomes" id="UP000004259">
    <property type="component" value="Unassembled WGS sequence"/>
</dbReference>
<comment type="caution">
    <text evidence="1">The sequence shown here is derived from an EMBL/GenBank/DDBJ whole genome shotgun (WGS) entry which is preliminary data.</text>
</comment>
<dbReference type="AlphaFoldDB" id="E9SCC2"/>
<evidence type="ECO:0000313" key="2">
    <source>
        <dbReference type="Proteomes" id="UP000004259"/>
    </source>
</evidence>
<sequence>MLNVPERDYRTFEELCSFFPKDEPSTVRNALTELKDEKYVIIIHGNTYAVNKLRIPNMKLR</sequence>
<dbReference type="OrthoDB" id="1822247at2"/>